<dbReference type="OrthoDB" id="10330345at2759"/>
<dbReference type="AlphaFoldDB" id="A0A8X6FCT9"/>
<reference evidence="1" key="1">
    <citation type="submission" date="2020-07" db="EMBL/GenBank/DDBJ databases">
        <title>Multicomponent nature underlies the extraordinary mechanical properties of spider dragline silk.</title>
        <authorList>
            <person name="Kono N."/>
            <person name="Nakamura H."/>
            <person name="Mori M."/>
            <person name="Yoshida Y."/>
            <person name="Ohtoshi R."/>
            <person name="Malay A.D."/>
            <person name="Moran D.A.P."/>
            <person name="Tomita M."/>
            <person name="Numata K."/>
            <person name="Arakawa K."/>
        </authorList>
    </citation>
    <scope>NUCLEOTIDE SEQUENCE</scope>
</reference>
<name>A0A8X6FCT9_TRICU</name>
<organism evidence="1 2">
    <name type="scientific">Trichonephila clavata</name>
    <name type="common">Joro spider</name>
    <name type="synonym">Nephila clavata</name>
    <dbReference type="NCBI Taxonomy" id="2740835"/>
    <lineage>
        <taxon>Eukaryota</taxon>
        <taxon>Metazoa</taxon>
        <taxon>Ecdysozoa</taxon>
        <taxon>Arthropoda</taxon>
        <taxon>Chelicerata</taxon>
        <taxon>Arachnida</taxon>
        <taxon>Araneae</taxon>
        <taxon>Araneomorphae</taxon>
        <taxon>Entelegynae</taxon>
        <taxon>Araneoidea</taxon>
        <taxon>Nephilidae</taxon>
        <taxon>Trichonephila</taxon>
    </lineage>
</organism>
<evidence type="ECO:0000313" key="1">
    <source>
        <dbReference type="EMBL" id="GFQ76092.1"/>
    </source>
</evidence>
<keyword evidence="2" id="KW-1185">Reference proteome</keyword>
<comment type="caution">
    <text evidence="1">The sequence shown here is derived from an EMBL/GenBank/DDBJ whole genome shotgun (WGS) entry which is preliminary data.</text>
</comment>
<evidence type="ECO:0000313" key="2">
    <source>
        <dbReference type="Proteomes" id="UP000887116"/>
    </source>
</evidence>
<proteinExistence type="predicted"/>
<dbReference type="EMBL" id="BMAO01021626">
    <property type="protein sequence ID" value="GFQ76092.1"/>
    <property type="molecule type" value="Genomic_DNA"/>
</dbReference>
<sequence>MADYAVGSNRYPTWPAPTMSTHISPSGLSWSKKFRFWWHRHCAPIYLHHFQKYSDIYFNTMEILFRFCGRCKERSVLCGTKCLTWKDVSHALISL</sequence>
<dbReference type="Proteomes" id="UP000887116">
    <property type="component" value="Unassembled WGS sequence"/>
</dbReference>
<gene>
    <name evidence="1" type="ORF">TNCT_674581</name>
</gene>
<protein>
    <submittedName>
        <fullName evidence="1">Uncharacterized protein</fullName>
    </submittedName>
</protein>
<accession>A0A8X6FCT9</accession>